<organism evidence="1">
    <name type="scientific">gut metagenome</name>
    <dbReference type="NCBI Taxonomy" id="749906"/>
    <lineage>
        <taxon>unclassified sequences</taxon>
        <taxon>metagenomes</taxon>
        <taxon>organismal metagenomes</taxon>
    </lineage>
</organism>
<name>J9FQ41_9ZZZZ</name>
<dbReference type="EMBL" id="AMCI01005205">
    <property type="protein sequence ID" value="EJW96583.1"/>
    <property type="molecule type" value="Genomic_DNA"/>
</dbReference>
<evidence type="ECO:0000313" key="1">
    <source>
        <dbReference type="EMBL" id="EJW96583.1"/>
    </source>
</evidence>
<dbReference type="AlphaFoldDB" id="J9FQ41"/>
<accession>J9FQ41</accession>
<sequence>MRTHLFFMKYNLSFVTRYIVQNVIKHSMIYPKNGDWVAKVEV</sequence>
<comment type="caution">
    <text evidence="1">The sequence shown here is derived from an EMBL/GenBank/DDBJ whole genome shotgun (WGS) entry which is preliminary data.</text>
</comment>
<protein>
    <submittedName>
        <fullName evidence="1">Uncharacterized protein</fullName>
    </submittedName>
</protein>
<proteinExistence type="predicted"/>
<gene>
    <name evidence="1" type="ORF">EVA_15310</name>
</gene>
<reference evidence="1" key="1">
    <citation type="journal article" date="2012" name="PLoS ONE">
        <title>Gene sets for utilization of primary and secondary nutrition supplies in the distal gut of endangered iberian lynx.</title>
        <authorList>
            <person name="Alcaide M."/>
            <person name="Messina E."/>
            <person name="Richter M."/>
            <person name="Bargiela R."/>
            <person name="Peplies J."/>
            <person name="Huws S.A."/>
            <person name="Newbold C.J."/>
            <person name="Golyshin P.N."/>
            <person name="Simon M.A."/>
            <person name="Lopez G."/>
            <person name="Yakimov M.M."/>
            <person name="Ferrer M."/>
        </authorList>
    </citation>
    <scope>NUCLEOTIDE SEQUENCE</scope>
</reference>